<dbReference type="Gene3D" id="3.40.30.10">
    <property type="entry name" value="Glutaredoxin"/>
    <property type="match status" value="1"/>
</dbReference>
<dbReference type="EC" id="2.5.1.18" evidence="2"/>
<dbReference type="GO" id="GO:0004364">
    <property type="term" value="F:glutathione transferase activity"/>
    <property type="evidence" value="ECO:0007669"/>
    <property type="project" value="UniProtKB-EC"/>
</dbReference>
<keyword evidence="2" id="KW-0808">Transferase</keyword>
<dbReference type="SUPFAM" id="SSF47616">
    <property type="entry name" value="GST C-terminal domain-like"/>
    <property type="match status" value="1"/>
</dbReference>
<dbReference type="SFLD" id="SFLDG00358">
    <property type="entry name" value="Main_(cytGST)"/>
    <property type="match status" value="1"/>
</dbReference>
<dbReference type="PANTHER" id="PTHR44051">
    <property type="entry name" value="GLUTATHIONE S-TRANSFERASE-RELATED"/>
    <property type="match status" value="1"/>
</dbReference>
<proteinExistence type="predicted"/>
<protein>
    <submittedName>
        <fullName evidence="2">Glutathione S-transferase</fullName>
        <ecNumber evidence="2">2.5.1.18</ecNumber>
    </submittedName>
</protein>
<gene>
    <name evidence="2" type="ORF">QOZ94_002047</name>
</gene>
<dbReference type="EMBL" id="JAUSVY010000004">
    <property type="protein sequence ID" value="MDQ0505251.1"/>
    <property type="molecule type" value="Genomic_DNA"/>
</dbReference>
<dbReference type="PROSITE" id="PS50404">
    <property type="entry name" value="GST_NTER"/>
    <property type="match status" value="1"/>
</dbReference>
<dbReference type="PANTHER" id="PTHR44051:SF8">
    <property type="entry name" value="GLUTATHIONE S-TRANSFERASE GSTA"/>
    <property type="match status" value="1"/>
</dbReference>
<keyword evidence="3" id="KW-1185">Reference proteome</keyword>
<evidence type="ECO:0000259" key="1">
    <source>
        <dbReference type="PROSITE" id="PS50404"/>
    </source>
</evidence>
<dbReference type="SFLD" id="SFLDS00019">
    <property type="entry name" value="Glutathione_Transferase_(cytos"/>
    <property type="match status" value="1"/>
</dbReference>
<dbReference type="InterPro" id="IPR036249">
    <property type="entry name" value="Thioredoxin-like_sf"/>
</dbReference>
<dbReference type="CDD" id="cd03057">
    <property type="entry name" value="GST_N_Beta"/>
    <property type="match status" value="1"/>
</dbReference>
<dbReference type="Pfam" id="PF13409">
    <property type="entry name" value="GST_N_2"/>
    <property type="match status" value="1"/>
</dbReference>
<comment type="caution">
    <text evidence="2">The sequence shown here is derived from an EMBL/GenBank/DDBJ whole genome shotgun (WGS) entry which is preliminary data.</text>
</comment>
<dbReference type="InterPro" id="IPR036282">
    <property type="entry name" value="Glutathione-S-Trfase_C_sf"/>
</dbReference>
<evidence type="ECO:0000313" key="2">
    <source>
        <dbReference type="EMBL" id="MDQ0505251.1"/>
    </source>
</evidence>
<evidence type="ECO:0000313" key="3">
    <source>
        <dbReference type="Proteomes" id="UP001241747"/>
    </source>
</evidence>
<accession>A0ABU0LDN4</accession>
<dbReference type="CDD" id="cd03188">
    <property type="entry name" value="GST_C_Beta"/>
    <property type="match status" value="1"/>
</dbReference>
<dbReference type="InterPro" id="IPR004045">
    <property type="entry name" value="Glutathione_S-Trfase_N"/>
</dbReference>
<name>A0ABU0LDN4_XANAG</name>
<dbReference type="Pfam" id="PF13410">
    <property type="entry name" value="GST_C_2"/>
    <property type="match status" value="1"/>
</dbReference>
<feature type="domain" description="GST N-terminal" evidence="1">
    <location>
        <begin position="1"/>
        <end position="76"/>
    </location>
</feature>
<dbReference type="InterPro" id="IPR040079">
    <property type="entry name" value="Glutathione_S-Trfase"/>
</dbReference>
<organism evidence="2 3">
    <name type="scientific">Xanthobacter agilis</name>
    <dbReference type="NCBI Taxonomy" id="47492"/>
    <lineage>
        <taxon>Bacteria</taxon>
        <taxon>Pseudomonadati</taxon>
        <taxon>Pseudomonadota</taxon>
        <taxon>Alphaproteobacteria</taxon>
        <taxon>Hyphomicrobiales</taxon>
        <taxon>Xanthobacteraceae</taxon>
        <taxon>Xanthobacter</taxon>
    </lineage>
</organism>
<dbReference type="Gene3D" id="1.20.1050.10">
    <property type="match status" value="1"/>
</dbReference>
<dbReference type="Proteomes" id="UP001241747">
    <property type="component" value="Unassembled WGS sequence"/>
</dbReference>
<sequence length="212" mass="23376">MTPGSCSTAIHILLEELEEVFEAHIVNLPAGDHFKPDYVALNPKSTIPTLVRRDGSVLTEMIAIGFWLGKSQPRAGLWPTDLEAETRAIETMAYVVNTVHGQGFARIFATPSFAGTASDLDKVKTLGRDIVTQGFAILDKVLAGRDYVADTFSAADPFLFYVEFWADKTQIPLPPNVAAHYRRLLERRAVQQVLREEGYNTATLGTAARILN</sequence>
<reference evidence="2 3" key="1">
    <citation type="submission" date="2023-07" db="EMBL/GenBank/DDBJ databases">
        <title>Genomic Encyclopedia of Type Strains, Phase IV (KMG-IV): sequencing the most valuable type-strain genomes for metagenomic binning, comparative biology and taxonomic classification.</title>
        <authorList>
            <person name="Goeker M."/>
        </authorList>
    </citation>
    <scope>NUCLEOTIDE SEQUENCE [LARGE SCALE GENOMIC DNA]</scope>
    <source>
        <strain evidence="2 3">DSM 3770</strain>
    </source>
</reference>
<dbReference type="SUPFAM" id="SSF52833">
    <property type="entry name" value="Thioredoxin-like"/>
    <property type="match status" value="1"/>
</dbReference>